<reference evidence="1 2" key="1">
    <citation type="submission" date="2022-06" db="EMBL/GenBank/DDBJ databases">
        <authorList>
            <person name="Jeon C.O."/>
        </authorList>
    </citation>
    <scope>NUCLEOTIDE SEQUENCE [LARGE SCALE GENOMIC DNA]</scope>
    <source>
        <strain evidence="1 2">KCTC 13943</strain>
    </source>
</reference>
<proteinExistence type="predicted"/>
<comment type="caution">
    <text evidence="1">The sequence shown here is derived from an EMBL/GenBank/DDBJ whole genome shotgun (WGS) entry which is preliminary data.</text>
</comment>
<accession>A0ABT0W5S8</accession>
<dbReference type="EMBL" id="JAMQCR010000001">
    <property type="protein sequence ID" value="MCM2531690.1"/>
    <property type="molecule type" value="Genomic_DNA"/>
</dbReference>
<dbReference type="Proteomes" id="UP001523262">
    <property type="component" value="Unassembled WGS sequence"/>
</dbReference>
<sequence>MAKQKGIMEKIIELEETFGNDALSEDEYHAKLEAYKQHLVQVKLNLRKFIE</sequence>
<name>A0ABT0W5S8_9BACI</name>
<keyword evidence="2" id="KW-1185">Reference proteome</keyword>
<protein>
    <submittedName>
        <fullName evidence="1">Uncharacterized protein</fullName>
    </submittedName>
</protein>
<evidence type="ECO:0000313" key="1">
    <source>
        <dbReference type="EMBL" id="MCM2531690.1"/>
    </source>
</evidence>
<gene>
    <name evidence="1" type="ORF">NDK43_03820</name>
</gene>
<evidence type="ECO:0000313" key="2">
    <source>
        <dbReference type="Proteomes" id="UP001523262"/>
    </source>
</evidence>
<organism evidence="1 2">
    <name type="scientific">Neobacillus pocheonensis</name>
    <dbReference type="NCBI Taxonomy" id="363869"/>
    <lineage>
        <taxon>Bacteria</taxon>
        <taxon>Bacillati</taxon>
        <taxon>Bacillota</taxon>
        <taxon>Bacilli</taxon>
        <taxon>Bacillales</taxon>
        <taxon>Bacillaceae</taxon>
        <taxon>Neobacillus</taxon>
    </lineage>
</organism>